<feature type="region of interest" description="Disordered" evidence="1">
    <location>
        <begin position="469"/>
        <end position="499"/>
    </location>
</feature>
<dbReference type="HOGENOM" id="CLU_436855_0_0_1"/>
<dbReference type="AlphaFoldDB" id="B6H101"/>
<feature type="region of interest" description="Disordered" evidence="1">
    <location>
        <begin position="604"/>
        <end position="626"/>
    </location>
</feature>
<gene>
    <name evidence="2" type="ORF">Pc12g10790</name>
    <name evidence="2" type="ORF">PCH_Pc12g10790</name>
</gene>
<accession>B6H101</accession>
<sequence length="626" mass="70671">MSFKGTTFGKFQRAAQRSLGLAVPIVNSWITEASTTTICNIGWTVQSSMNDTGSPNVHDSAVQHLAAVQYLLRPSIILSMALPFITIGGTKGFAPMPKLSSQVYRVEPATKDVRIIVMARRISSLASWRVPGSSIYQVYPVASTYHLVSIDGKVVLQRHYALDHVYLGMRFTWAISGPRFWRAGKSSARNLSLHRSYLTYSYPLALISWLPHISRYFPFSEHSIMDGNTPSPTITTNENDIVSYLLSRVLSGDKICKASQLAALLPKWLNDFEENKPVSPGMPELLAHFLLPFGTPAMLEQLEGMEAALADTEGWTTKLHALIANKAHERMLQKLESMADEELSFEDLCGKENAQEDSVHDYLVIDPKRTLQFDYDMRDVMARGDKDAMKKHADVFYITGYVAWTVRSPYWNIALATDDEGNRFLSDDVLDKVLPKWRQILTGETIPTPKYGVVDSFRSWLASEERKANNLGKPWPNTPIKPGPSVSKPKFVSPRTPEPYSHLRTMDVGRISPLESSPNVTDSEQTVLLREILDEVKDLKTIMNHVIERQQQQFEITQNQMHEPWQQAYPPIPEGMQPSYFVPQQGLFVDPQYQYPVVEPDWQFWDPQNQSPTPMSGPGPSSARHL</sequence>
<reference evidence="2 3" key="1">
    <citation type="journal article" date="2008" name="Nat. Biotechnol.">
        <title>Genome sequencing and analysis of the filamentous fungus Penicillium chrysogenum.</title>
        <authorList>
            <person name="van den Berg M.A."/>
            <person name="Albang R."/>
            <person name="Albermann K."/>
            <person name="Badger J.H."/>
            <person name="Daran J.-M."/>
            <person name="Driessen A.J.M."/>
            <person name="Garcia-Estrada C."/>
            <person name="Fedorova N.D."/>
            <person name="Harris D.M."/>
            <person name="Heijne W.H.M."/>
            <person name="Joardar V.S."/>
            <person name="Kiel J.A.K.W."/>
            <person name="Kovalchuk A."/>
            <person name="Martin J.F."/>
            <person name="Nierman W.C."/>
            <person name="Nijland J.G."/>
            <person name="Pronk J.T."/>
            <person name="Roubos J.A."/>
            <person name="van der Klei I.J."/>
            <person name="van Peij N.N.M.E."/>
            <person name="Veenhuis M."/>
            <person name="von Doehren H."/>
            <person name="Wagner C."/>
            <person name="Wortman J.R."/>
            <person name="Bovenberg R.A.L."/>
        </authorList>
    </citation>
    <scope>NUCLEOTIDE SEQUENCE [LARGE SCALE GENOMIC DNA]</scope>
    <source>
        <strain evidence="3">ATCC 28089 / DSM 1075 / NRRL 1951 / Wisconsin 54-1255</strain>
    </source>
</reference>
<evidence type="ECO:0000313" key="2">
    <source>
        <dbReference type="EMBL" id="CAP80706.1"/>
    </source>
</evidence>
<dbReference type="Proteomes" id="UP000000724">
    <property type="component" value="Contig Pc00c12"/>
</dbReference>
<dbReference type="VEuPathDB" id="FungiDB:PCH_Pc12g10790"/>
<evidence type="ECO:0000313" key="3">
    <source>
        <dbReference type="Proteomes" id="UP000000724"/>
    </source>
</evidence>
<proteinExistence type="predicted"/>
<keyword evidence="3" id="KW-1185">Reference proteome</keyword>
<protein>
    <submittedName>
        <fullName evidence="2">Uncharacterized protein</fullName>
    </submittedName>
</protein>
<dbReference type="EMBL" id="AM920427">
    <property type="protein sequence ID" value="CAP80706.1"/>
    <property type="molecule type" value="Genomic_DNA"/>
</dbReference>
<feature type="compositionally biased region" description="Low complexity" evidence="1">
    <location>
        <begin position="611"/>
        <end position="626"/>
    </location>
</feature>
<dbReference type="OrthoDB" id="4369965at2759"/>
<organism evidence="2 3">
    <name type="scientific">Penicillium rubens (strain ATCC 28089 / DSM 1075 / NRRL 1951 / Wisconsin 54-1255)</name>
    <name type="common">Penicillium chrysogenum</name>
    <dbReference type="NCBI Taxonomy" id="500485"/>
    <lineage>
        <taxon>Eukaryota</taxon>
        <taxon>Fungi</taxon>
        <taxon>Dikarya</taxon>
        <taxon>Ascomycota</taxon>
        <taxon>Pezizomycotina</taxon>
        <taxon>Eurotiomycetes</taxon>
        <taxon>Eurotiomycetidae</taxon>
        <taxon>Eurotiales</taxon>
        <taxon>Aspergillaceae</taxon>
        <taxon>Penicillium</taxon>
        <taxon>Penicillium chrysogenum species complex</taxon>
    </lineage>
</organism>
<name>B6H101_PENRW</name>
<dbReference type="KEGG" id="pcs:N7525_001497"/>
<evidence type="ECO:0000256" key="1">
    <source>
        <dbReference type="SAM" id="MobiDB-lite"/>
    </source>
</evidence>
<dbReference type="GeneID" id="8313141"/>
<dbReference type="OMA" id="RTLQFDY"/>